<organism evidence="1 2">
    <name type="scientific">Amycolatopsis mediterranei (strain S699)</name>
    <name type="common">Nocardia mediterranei</name>
    <dbReference type="NCBI Taxonomy" id="713604"/>
    <lineage>
        <taxon>Bacteria</taxon>
        <taxon>Bacillati</taxon>
        <taxon>Actinomycetota</taxon>
        <taxon>Actinomycetes</taxon>
        <taxon>Pseudonocardiales</taxon>
        <taxon>Pseudonocardiaceae</taxon>
        <taxon>Amycolatopsis</taxon>
    </lineage>
</organism>
<proteinExistence type="predicted"/>
<protein>
    <submittedName>
        <fullName evidence="1">Uncharacterized protein</fullName>
    </submittedName>
</protein>
<dbReference type="AlphaFoldDB" id="A0A9R0NU43"/>
<reference evidence="1 2" key="1">
    <citation type="journal article" date="2011" name="J. Bacteriol.">
        <title>Whole genome sequence of the rifamycin B-producing strain Amycolatopsis mediterranei S699.</title>
        <authorList>
            <person name="Verma M."/>
            <person name="Kaur J."/>
            <person name="Kumar M."/>
            <person name="Kumari K."/>
            <person name="Saxena A."/>
            <person name="Anand S."/>
            <person name="Nigam A."/>
            <person name="Ravi V."/>
            <person name="Raghuvanshi S."/>
            <person name="Khurana P."/>
            <person name="Tyagi A.K."/>
            <person name="Khurana J.P."/>
            <person name="Lal R."/>
        </authorList>
    </citation>
    <scope>NUCLEOTIDE SEQUENCE [LARGE SCALE GENOMIC DNA]</scope>
    <source>
        <strain evidence="1 2">S699</strain>
    </source>
</reference>
<gene>
    <name evidence="1" type="ordered locus">RAM_11040</name>
</gene>
<accession>A0A9R0NU43</accession>
<name>A0A9R0NU43_AMYMS</name>
<evidence type="ECO:0000313" key="1">
    <source>
        <dbReference type="EMBL" id="AEK40698.1"/>
    </source>
</evidence>
<keyword evidence="2" id="KW-1185">Reference proteome</keyword>
<dbReference type="KEGG" id="amn:RAM_11040"/>
<dbReference type="Proteomes" id="UP000006138">
    <property type="component" value="Chromosome"/>
</dbReference>
<dbReference type="EMBL" id="CP002896">
    <property type="protein sequence ID" value="AEK40698.1"/>
    <property type="molecule type" value="Genomic_DNA"/>
</dbReference>
<evidence type="ECO:0000313" key="2">
    <source>
        <dbReference type="Proteomes" id="UP000006138"/>
    </source>
</evidence>
<sequence length="53" mass="5412">MAFGVSGEGAALTWFAVSSTGGGGRRRFAMSMGLAILAGLPAFARDLGVRLRP</sequence>